<proteinExistence type="predicted"/>
<gene>
    <name evidence="1" type="ORF">ACFPYN_13950</name>
</gene>
<protein>
    <submittedName>
        <fullName evidence="1">Uncharacterized protein</fullName>
    </submittedName>
</protein>
<reference evidence="2" key="1">
    <citation type="journal article" date="2019" name="Int. J. Syst. Evol. Microbiol.">
        <title>The Global Catalogue of Microorganisms (GCM) 10K type strain sequencing project: providing services to taxonomists for standard genome sequencing and annotation.</title>
        <authorList>
            <consortium name="The Broad Institute Genomics Platform"/>
            <consortium name="The Broad Institute Genome Sequencing Center for Infectious Disease"/>
            <person name="Wu L."/>
            <person name="Ma J."/>
        </authorList>
    </citation>
    <scope>NUCLEOTIDE SEQUENCE [LARGE SCALE GENOMIC DNA]</scope>
    <source>
        <strain evidence="2">CCUG 54527</strain>
    </source>
</reference>
<dbReference type="RefSeq" id="WP_377735027.1">
    <property type="nucleotide sequence ID" value="NZ_JBHSRI010000025.1"/>
</dbReference>
<evidence type="ECO:0000313" key="1">
    <source>
        <dbReference type="EMBL" id="MFC6040525.1"/>
    </source>
</evidence>
<dbReference type="EMBL" id="JBHSRI010000025">
    <property type="protein sequence ID" value="MFC6040525.1"/>
    <property type="molecule type" value="Genomic_DNA"/>
</dbReference>
<evidence type="ECO:0000313" key="2">
    <source>
        <dbReference type="Proteomes" id="UP001596170"/>
    </source>
</evidence>
<accession>A0ABW1L949</accession>
<name>A0ABW1L949_9BACL</name>
<comment type="caution">
    <text evidence="1">The sequence shown here is derived from an EMBL/GenBank/DDBJ whole genome shotgun (WGS) entry which is preliminary data.</text>
</comment>
<sequence length="50" mass="5907">MTNSRFPEAIAFGFKRNSQTEVKVKLDQDVNLYLFLEDTLDPWTEQRLSN</sequence>
<dbReference type="Proteomes" id="UP001596170">
    <property type="component" value="Unassembled WGS sequence"/>
</dbReference>
<organism evidence="1 2">
    <name type="scientific">Paenisporosarcina macmurdoensis</name>
    <dbReference type="NCBI Taxonomy" id="212659"/>
    <lineage>
        <taxon>Bacteria</taxon>
        <taxon>Bacillati</taxon>
        <taxon>Bacillota</taxon>
        <taxon>Bacilli</taxon>
        <taxon>Bacillales</taxon>
        <taxon>Caryophanaceae</taxon>
        <taxon>Paenisporosarcina</taxon>
    </lineage>
</organism>
<keyword evidence="2" id="KW-1185">Reference proteome</keyword>